<feature type="region of interest" description="Disordered" evidence="14">
    <location>
        <begin position="419"/>
        <end position="471"/>
    </location>
</feature>
<evidence type="ECO:0000256" key="4">
    <source>
        <dbReference type="ARBA" id="ARBA00022664"/>
    </source>
</evidence>
<dbReference type="Pfam" id="PF22675">
    <property type="entry name" value="KH-I_KHDC4-BBP"/>
    <property type="match status" value="1"/>
</dbReference>
<evidence type="ECO:0000256" key="1">
    <source>
        <dbReference type="ARBA" id="ARBA00004123"/>
    </source>
</evidence>
<evidence type="ECO:0000256" key="8">
    <source>
        <dbReference type="ARBA" id="ARBA00022884"/>
    </source>
</evidence>
<dbReference type="InterPro" id="IPR036875">
    <property type="entry name" value="Znf_CCHC_sf"/>
</dbReference>
<accession>A0A4V1J5K6</accession>
<dbReference type="GO" id="GO:0048024">
    <property type="term" value="P:regulation of mRNA splicing, via spliceosome"/>
    <property type="evidence" value="ECO:0007669"/>
    <property type="project" value="TreeGrafter"/>
</dbReference>
<organism evidence="16 17">
    <name type="scientific">Dimargaris cristalligena</name>
    <dbReference type="NCBI Taxonomy" id="215637"/>
    <lineage>
        <taxon>Eukaryota</taxon>
        <taxon>Fungi</taxon>
        <taxon>Fungi incertae sedis</taxon>
        <taxon>Zoopagomycota</taxon>
        <taxon>Kickxellomycotina</taxon>
        <taxon>Dimargaritomycetes</taxon>
        <taxon>Dimargaritales</taxon>
        <taxon>Dimargaritaceae</taxon>
        <taxon>Dimargaris</taxon>
    </lineage>
</organism>
<keyword evidence="6 11" id="KW-0863">Zinc-finger</keyword>
<dbReference type="Gene3D" id="3.30.1370.10">
    <property type="entry name" value="K Homology domain, type 1"/>
    <property type="match status" value="1"/>
</dbReference>
<dbReference type="GO" id="GO:0005681">
    <property type="term" value="C:spliceosomal complex"/>
    <property type="evidence" value="ECO:0007669"/>
    <property type="project" value="UniProtKB-KW"/>
</dbReference>
<dbReference type="SMART" id="SM00322">
    <property type="entry name" value="KH"/>
    <property type="match status" value="1"/>
</dbReference>
<comment type="function">
    <text evidence="13">Necessary for the splicing of pre-mRNA. Has a role in the recognition of the branch site (5'-UACUAAC-3'), the pyrimidine tract and the 3'-splice site at the 3'-end of introns.</text>
</comment>
<gene>
    <name evidence="16" type="ORF">BJ085DRAFT_5073</name>
</gene>
<evidence type="ECO:0000256" key="7">
    <source>
        <dbReference type="ARBA" id="ARBA00022833"/>
    </source>
</evidence>
<dbReference type="Proteomes" id="UP000268162">
    <property type="component" value="Unassembled WGS sequence"/>
</dbReference>
<keyword evidence="17" id="KW-1185">Reference proteome</keyword>
<evidence type="ECO:0000256" key="9">
    <source>
        <dbReference type="ARBA" id="ARBA00023187"/>
    </source>
</evidence>
<evidence type="ECO:0000256" key="2">
    <source>
        <dbReference type="ARBA" id="ARBA00010382"/>
    </source>
</evidence>
<dbReference type="Gene3D" id="6.10.140.1790">
    <property type="match status" value="1"/>
</dbReference>
<dbReference type="PROSITE" id="PS50158">
    <property type="entry name" value="ZF_CCHC"/>
    <property type="match status" value="1"/>
</dbReference>
<dbReference type="GO" id="GO:0003729">
    <property type="term" value="F:mRNA binding"/>
    <property type="evidence" value="ECO:0007669"/>
    <property type="project" value="TreeGrafter"/>
</dbReference>
<dbReference type="InterPro" id="IPR032570">
    <property type="entry name" value="SF1-HH"/>
</dbReference>
<feature type="region of interest" description="Disordered" evidence="14">
    <location>
        <begin position="50"/>
        <end position="77"/>
    </location>
</feature>
<dbReference type="Pfam" id="PF16275">
    <property type="entry name" value="SF1-HH"/>
    <property type="match status" value="1"/>
</dbReference>
<dbReference type="InterPro" id="IPR001878">
    <property type="entry name" value="Znf_CCHC"/>
</dbReference>
<feature type="non-terminal residue" evidence="16">
    <location>
        <position position="471"/>
    </location>
</feature>
<feature type="domain" description="CCHC-type" evidence="15">
    <location>
        <begin position="240"/>
        <end position="255"/>
    </location>
</feature>
<feature type="compositionally biased region" description="Pro residues" evidence="14">
    <location>
        <begin position="453"/>
        <end position="471"/>
    </location>
</feature>
<evidence type="ECO:0000256" key="3">
    <source>
        <dbReference type="ARBA" id="ARBA00017984"/>
    </source>
</evidence>
<dbReference type="PANTHER" id="PTHR11208">
    <property type="entry name" value="RNA-BINDING PROTEIN RELATED"/>
    <property type="match status" value="1"/>
</dbReference>
<evidence type="ECO:0000313" key="16">
    <source>
        <dbReference type="EMBL" id="RKP39389.1"/>
    </source>
</evidence>
<dbReference type="InterPro" id="IPR045071">
    <property type="entry name" value="BBP-like"/>
</dbReference>
<evidence type="ECO:0000256" key="5">
    <source>
        <dbReference type="ARBA" id="ARBA00022723"/>
    </source>
</evidence>
<keyword evidence="8 12" id="KW-0694">RNA-binding</keyword>
<evidence type="ECO:0000256" key="10">
    <source>
        <dbReference type="ARBA" id="ARBA00023242"/>
    </source>
</evidence>
<dbReference type="InterPro" id="IPR047086">
    <property type="entry name" value="SF1-HH_sf"/>
</dbReference>
<dbReference type="InterPro" id="IPR036612">
    <property type="entry name" value="KH_dom_type_1_sf"/>
</dbReference>
<dbReference type="SUPFAM" id="SSF57756">
    <property type="entry name" value="Retrovirus zinc finger-like domains"/>
    <property type="match status" value="1"/>
</dbReference>
<keyword evidence="5 13" id="KW-0479">Metal-binding</keyword>
<dbReference type="AlphaFoldDB" id="A0A4V1J5K6"/>
<proteinExistence type="inferred from homology"/>
<dbReference type="CDD" id="cd02395">
    <property type="entry name" value="KH-I_BBP"/>
    <property type="match status" value="1"/>
</dbReference>
<feature type="region of interest" description="Disordered" evidence="14">
    <location>
        <begin position="312"/>
        <end position="335"/>
    </location>
</feature>
<evidence type="ECO:0000259" key="15">
    <source>
        <dbReference type="PROSITE" id="PS50158"/>
    </source>
</evidence>
<dbReference type="InterPro" id="IPR004087">
    <property type="entry name" value="KH_dom"/>
</dbReference>
<dbReference type="PROSITE" id="PS50084">
    <property type="entry name" value="KH_TYPE_1"/>
    <property type="match status" value="1"/>
</dbReference>
<comment type="subcellular location">
    <subcellularLocation>
        <location evidence="1 13">Nucleus</location>
    </subcellularLocation>
</comment>
<keyword evidence="9 13" id="KW-0508">mRNA splicing</keyword>
<feature type="non-terminal residue" evidence="16">
    <location>
        <position position="1"/>
    </location>
</feature>
<dbReference type="PANTHER" id="PTHR11208:SF45">
    <property type="entry name" value="SPLICING FACTOR 1"/>
    <property type="match status" value="1"/>
</dbReference>
<keyword evidence="13" id="KW-0747">Spliceosome</keyword>
<reference evidence="17" key="1">
    <citation type="journal article" date="2018" name="Nat. Microbiol.">
        <title>Leveraging single-cell genomics to expand the fungal tree of life.</title>
        <authorList>
            <person name="Ahrendt S.R."/>
            <person name="Quandt C.A."/>
            <person name="Ciobanu D."/>
            <person name="Clum A."/>
            <person name="Salamov A."/>
            <person name="Andreopoulos B."/>
            <person name="Cheng J.F."/>
            <person name="Woyke T."/>
            <person name="Pelin A."/>
            <person name="Henrissat B."/>
            <person name="Reynolds N.K."/>
            <person name="Benny G.L."/>
            <person name="Smith M.E."/>
            <person name="James T.Y."/>
            <person name="Grigoriev I.V."/>
        </authorList>
    </citation>
    <scope>NUCLEOTIDE SEQUENCE [LARGE SCALE GENOMIC DNA]</scope>
    <source>
        <strain evidence="17">RSA 468</strain>
    </source>
</reference>
<dbReference type="EMBL" id="ML002274">
    <property type="protein sequence ID" value="RKP39389.1"/>
    <property type="molecule type" value="Genomic_DNA"/>
</dbReference>
<dbReference type="Gene3D" id="4.10.60.10">
    <property type="entry name" value="Zinc finger, CCHC-type"/>
    <property type="match status" value="1"/>
</dbReference>
<protein>
    <recommendedName>
        <fullName evidence="3 13">Branchpoint-bridging protein</fullName>
    </recommendedName>
</protein>
<dbReference type="STRING" id="215637.A0A4V1J5K6"/>
<sequence>RKRRSRWGHDQAPAHSVGLPTAITANMSKDQIDLYALHIRIEEIGRRIKSGDVVPPEPERSPSPEPQYNADGKRVNTREYRYRKKLEDERHRLVQQATLKDPEYRPPADYRKPTRVSEKIFIPAKEYPHVNFIGLLIGPRGNTLKKMESTSAAKISIRGKGSIKEGRTGDVSNIPGAEEDLHCFISADTEEKVKKAVDMVQKIITSSAITPEYQNQLKQEQLRELASLNGTLRDDNNLTCLNCGALGHRKYECPERENVTVSLVCKICNGAGHTERDCRMRNDPQALQQARQRDEQLNNDYNNLMAELGENVASSAPNPYGSAPPPSHPPPFPLPPGYPPPPPMMGMSPYPPPASAPGLPAVPPGASGESAEAHASPWQAAGAVAYYGMPPMPPMGYPPHMYYPDYGYPPPPSSYQWSGMPTVPPGTAAPPIDAASASQAAAAAGYPPFSTSVPPPPPPPSEAPPPPPPPA</sequence>
<dbReference type="Pfam" id="PF00098">
    <property type="entry name" value="zf-CCHC"/>
    <property type="match status" value="1"/>
</dbReference>
<keyword evidence="10 13" id="KW-0539">Nucleus</keyword>
<dbReference type="GO" id="GO:0000398">
    <property type="term" value="P:mRNA splicing, via spliceosome"/>
    <property type="evidence" value="ECO:0007669"/>
    <property type="project" value="UniProtKB-UniRule"/>
</dbReference>
<dbReference type="InterPro" id="IPR055256">
    <property type="entry name" value="KH_1_KHDC4/BBP-like"/>
</dbReference>
<dbReference type="GO" id="GO:0008270">
    <property type="term" value="F:zinc ion binding"/>
    <property type="evidence" value="ECO:0007669"/>
    <property type="project" value="UniProtKB-UniRule"/>
</dbReference>
<evidence type="ECO:0000313" key="17">
    <source>
        <dbReference type="Proteomes" id="UP000268162"/>
    </source>
</evidence>
<evidence type="ECO:0000256" key="11">
    <source>
        <dbReference type="PROSITE-ProRule" id="PRU00047"/>
    </source>
</evidence>
<dbReference type="SUPFAM" id="SSF54791">
    <property type="entry name" value="Eukaryotic type KH-domain (KH-domain type I)"/>
    <property type="match status" value="1"/>
</dbReference>
<keyword evidence="4 13" id="KW-0507">mRNA processing</keyword>
<feature type="compositionally biased region" description="Low complexity" evidence="14">
    <location>
        <begin position="429"/>
        <end position="452"/>
    </location>
</feature>
<dbReference type="SMART" id="SM00343">
    <property type="entry name" value="ZnF_C2HC"/>
    <property type="match status" value="2"/>
</dbReference>
<dbReference type="GO" id="GO:0045131">
    <property type="term" value="F:pre-mRNA branch point binding"/>
    <property type="evidence" value="ECO:0007669"/>
    <property type="project" value="UniProtKB-UniRule"/>
</dbReference>
<name>A0A4V1J5K6_9FUNG</name>
<comment type="similarity">
    <text evidence="2 13">Belongs to the BBP/SF1 family.</text>
</comment>
<keyword evidence="7 13" id="KW-0862">Zinc</keyword>
<evidence type="ECO:0000256" key="6">
    <source>
        <dbReference type="ARBA" id="ARBA00022771"/>
    </source>
</evidence>
<evidence type="ECO:0000256" key="12">
    <source>
        <dbReference type="PROSITE-ProRule" id="PRU00117"/>
    </source>
</evidence>
<evidence type="ECO:0000256" key="13">
    <source>
        <dbReference type="RuleBase" id="RU367126"/>
    </source>
</evidence>
<feature type="compositionally biased region" description="Pro residues" evidence="14">
    <location>
        <begin position="322"/>
        <end position="335"/>
    </location>
</feature>
<evidence type="ECO:0000256" key="14">
    <source>
        <dbReference type="SAM" id="MobiDB-lite"/>
    </source>
</evidence>